<evidence type="ECO:0000256" key="2">
    <source>
        <dbReference type="SAM" id="SignalP"/>
    </source>
</evidence>
<comment type="caution">
    <text evidence="3">The sequence shown here is derived from an EMBL/GenBank/DDBJ whole genome shotgun (WGS) entry which is preliminary data.</text>
</comment>
<organism evidence="3 4">
    <name type="scientific">Pleuronectes platessa</name>
    <name type="common">European plaice</name>
    <dbReference type="NCBI Taxonomy" id="8262"/>
    <lineage>
        <taxon>Eukaryota</taxon>
        <taxon>Metazoa</taxon>
        <taxon>Chordata</taxon>
        <taxon>Craniata</taxon>
        <taxon>Vertebrata</taxon>
        <taxon>Euteleostomi</taxon>
        <taxon>Actinopterygii</taxon>
        <taxon>Neopterygii</taxon>
        <taxon>Teleostei</taxon>
        <taxon>Neoteleostei</taxon>
        <taxon>Acanthomorphata</taxon>
        <taxon>Carangaria</taxon>
        <taxon>Pleuronectiformes</taxon>
        <taxon>Pleuronectoidei</taxon>
        <taxon>Pleuronectidae</taxon>
        <taxon>Pleuronectes</taxon>
    </lineage>
</organism>
<evidence type="ECO:0000313" key="4">
    <source>
        <dbReference type="Proteomes" id="UP001153269"/>
    </source>
</evidence>
<keyword evidence="2" id="KW-0732">Signal</keyword>
<feature type="compositionally biased region" description="Basic and acidic residues" evidence="1">
    <location>
        <begin position="46"/>
        <end position="57"/>
    </location>
</feature>
<name>A0A9N7VB45_PLEPL</name>
<dbReference type="AlphaFoldDB" id="A0A9N7VB45"/>
<proteinExistence type="predicted"/>
<feature type="chain" id="PRO_5040417232" evidence="2">
    <location>
        <begin position="27"/>
        <end position="136"/>
    </location>
</feature>
<dbReference type="EMBL" id="CADEAL010003911">
    <property type="protein sequence ID" value="CAB1446298.1"/>
    <property type="molecule type" value="Genomic_DNA"/>
</dbReference>
<feature type="region of interest" description="Disordered" evidence="1">
    <location>
        <begin position="85"/>
        <end position="108"/>
    </location>
</feature>
<keyword evidence="4" id="KW-1185">Reference proteome</keyword>
<accession>A0A9N7VB45</accession>
<dbReference type="Proteomes" id="UP001153269">
    <property type="component" value="Unassembled WGS sequence"/>
</dbReference>
<feature type="signal peptide" evidence="2">
    <location>
        <begin position="1"/>
        <end position="26"/>
    </location>
</feature>
<evidence type="ECO:0000313" key="3">
    <source>
        <dbReference type="EMBL" id="CAB1446298.1"/>
    </source>
</evidence>
<protein>
    <submittedName>
        <fullName evidence="3">Uncharacterized protein</fullName>
    </submittedName>
</protein>
<gene>
    <name evidence="3" type="ORF">PLEPLA_LOCUS34029</name>
</gene>
<sequence length="136" mass="14422">MAAHAPPASTTQLWLLLLLLTGRSEASRCGVNTVIHPQQPAEGNGSDERSDRRDDKPIYGGFMMSSADPETCRVGVRSVCAASGGSCTGSPHIEEEPGFGIGQRADSVTPPSSSSCIKRGDVAGWCMCLEWDTLKR</sequence>
<reference evidence="3" key="1">
    <citation type="submission" date="2020-03" db="EMBL/GenBank/DDBJ databases">
        <authorList>
            <person name="Weist P."/>
        </authorList>
    </citation>
    <scope>NUCLEOTIDE SEQUENCE</scope>
</reference>
<evidence type="ECO:0000256" key="1">
    <source>
        <dbReference type="SAM" id="MobiDB-lite"/>
    </source>
</evidence>
<feature type="region of interest" description="Disordered" evidence="1">
    <location>
        <begin position="32"/>
        <end position="64"/>
    </location>
</feature>